<comment type="function">
    <text evidence="1 6">Required for the transposition of the insertion element.</text>
</comment>
<name>A0A4P8EE31_9RHOB</name>
<dbReference type="AlphaFoldDB" id="A0A4P8EE31"/>
<keyword evidence="4 6" id="KW-0238">DNA-binding</keyword>
<comment type="similarity">
    <text evidence="2 6">Belongs to the transposase mutator family.</text>
</comment>
<evidence type="ECO:0000256" key="2">
    <source>
        <dbReference type="ARBA" id="ARBA00010961"/>
    </source>
</evidence>
<dbReference type="InterPro" id="IPR001207">
    <property type="entry name" value="Transposase_mutator"/>
</dbReference>
<evidence type="ECO:0000313" key="8">
    <source>
        <dbReference type="Proteomes" id="UP000298631"/>
    </source>
</evidence>
<dbReference type="PANTHER" id="PTHR33217">
    <property type="entry name" value="TRANSPOSASE FOR INSERTION SEQUENCE ELEMENT IS1081"/>
    <property type="match status" value="1"/>
</dbReference>
<dbReference type="GO" id="GO:0004803">
    <property type="term" value="F:transposase activity"/>
    <property type="evidence" value="ECO:0007669"/>
    <property type="project" value="UniProtKB-UniRule"/>
</dbReference>
<keyword evidence="8" id="KW-1185">Reference proteome</keyword>
<dbReference type="PANTHER" id="PTHR33217:SF9">
    <property type="entry name" value="MUTATOR FAMILY TRANSPOSASE"/>
    <property type="match status" value="1"/>
</dbReference>
<evidence type="ECO:0000256" key="1">
    <source>
        <dbReference type="ARBA" id="ARBA00002190"/>
    </source>
</evidence>
<accession>A0A4P8EE31</accession>
<evidence type="ECO:0000256" key="5">
    <source>
        <dbReference type="ARBA" id="ARBA00023172"/>
    </source>
</evidence>
<sequence>MLNYLPKRTQPKARKMLHDIWQAETREDAHASFDLFIEAFDAKYPKATECLMRDRDELLAFYDFPAQHWQSISWKGSTGEIHAGHKGLKRLDNLQRNTCFYWTFVVFMVDICHVKCRIANRRIERRACRADRPCASCGSRIGPGPRPGILHGGNDPGVKAGSRQAAPRQIRHLFRAACATNRSAGIAA</sequence>
<dbReference type="Pfam" id="PF00872">
    <property type="entry name" value="Transposase_mut"/>
    <property type="match status" value="1"/>
</dbReference>
<protein>
    <recommendedName>
        <fullName evidence="6">Mutator family transposase</fullName>
    </recommendedName>
</protein>
<evidence type="ECO:0000256" key="4">
    <source>
        <dbReference type="ARBA" id="ARBA00023125"/>
    </source>
</evidence>
<dbReference type="Proteomes" id="UP000298631">
    <property type="component" value="Chromosome"/>
</dbReference>
<evidence type="ECO:0000313" key="7">
    <source>
        <dbReference type="EMBL" id="QCO54655.1"/>
    </source>
</evidence>
<dbReference type="OrthoDB" id="165209at2"/>
<dbReference type="KEGG" id="pseb:EOK75_01830"/>
<dbReference type="GO" id="GO:0006313">
    <property type="term" value="P:DNA transposition"/>
    <property type="evidence" value="ECO:0007669"/>
    <property type="project" value="UniProtKB-UniRule"/>
</dbReference>
<reference evidence="7 8" key="1">
    <citation type="submission" date="2019-05" db="EMBL/GenBank/DDBJ databases">
        <title>Pseudorhodobacter turbinis sp. nov., isolated from the gut of the Korean turban shell.</title>
        <authorList>
            <person name="Jeong Y.-S."/>
            <person name="Kang W.-R."/>
            <person name="Bae J.-W."/>
        </authorList>
    </citation>
    <scope>NUCLEOTIDE SEQUENCE [LARGE SCALE GENOMIC DNA]</scope>
    <source>
        <strain evidence="7 8">S12M18</strain>
    </source>
</reference>
<keyword evidence="6" id="KW-0814">Transposable element</keyword>
<keyword evidence="5 6" id="KW-0233">DNA recombination</keyword>
<organism evidence="7 8">
    <name type="scientific">Pseudorhodobacter turbinis</name>
    <dbReference type="NCBI Taxonomy" id="2500533"/>
    <lineage>
        <taxon>Bacteria</taxon>
        <taxon>Pseudomonadati</taxon>
        <taxon>Pseudomonadota</taxon>
        <taxon>Alphaproteobacteria</taxon>
        <taxon>Rhodobacterales</taxon>
        <taxon>Paracoccaceae</taxon>
        <taxon>Pseudorhodobacter</taxon>
    </lineage>
</organism>
<keyword evidence="3 6" id="KW-0815">Transposition</keyword>
<dbReference type="EMBL" id="CP039964">
    <property type="protein sequence ID" value="QCO54655.1"/>
    <property type="molecule type" value="Genomic_DNA"/>
</dbReference>
<evidence type="ECO:0000256" key="6">
    <source>
        <dbReference type="RuleBase" id="RU365089"/>
    </source>
</evidence>
<proteinExistence type="inferred from homology"/>
<gene>
    <name evidence="7" type="ORF">EOK75_01830</name>
</gene>
<dbReference type="GO" id="GO:0003677">
    <property type="term" value="F:DNA binding"/>
    <property type="evidence" value="ECO:0007669"/>
    <property type="project" value="UniProtKB-UniRule"/>
</dbReference>
<evidence type="ECO:0000256" key="3">
    <source>
        <dbReference type="ARBA" id="ARBA00022578"/>
    </source>
</evidence>